<keyword evidence="2" id="KW-0479">Metal-binding</keyword>
<dbReference type="GO" id="GO:0016787">
    <property type="term" value="F:hydrolase activity"/>
    <property type="evidence" value="ECO:0007669"/>
    <property type="project" value="UniProtKB-ARBA"/>
</dbReference>
<reference evidence="10" key="2">
    <citation type="submission" date="2022-08" db="EMBL/GenBank/DDBJ databases">
        <authorList>
            <person name="Dong C."/>
        </authorList>
    </citation>
    <scope>NUCLEOTIDE SEQUENCE</scope>
    <source>
        <strain evidence="10">59MF3M-4</strain>
    </source>
</reference>
<protein>
    <submittedName>
        <fullName evidence="10">Alpha-ketoglutarate-dependent dioxygenase AlkB</fullName>
    </submittedName>
</protein>
<dbReference type="InterPro" id="IPR037151">
    <property type="entry name" value="AlkB-like_sf"/>
</dbReference>
<keyword evidence="11" id="KW-1185">Reference proteome</keyword>
<evidence type="ECO:0000256" key="7">
    <source>
        <dbReference type="ARBA" id="ARBA00023004"/>
    </source>
</evidence>
<keyword evidence="3" id="KW-0227">DNA damage</keyword>
<dbReference type="PROSITE" id="PS51471">
    <property type="entry name" value="FE2OG_OXY"/>
    <property type="match status" value="1"/>
</dbReference>
<comment type="cofactor">
    <cofactor evidence="1">
        <name>Fe(2+)</name>
        <dbReference type="ChEBI" id="CHEBI:29033"/>
    </cofactor>
</comment>
<evidence type="ECO:0000259" key="9">
    <source>
        <dbReference type="PROSITE" id="PS51471"/>
    </source>
</evidence>
<evidence type="ECO:0000256" key="4">
    <source>
        <dbReference type="ARBA" id="ARBA00022842"/>
    </source>
</evidence>
<dbReference type="GO" id="GO:0006307">
    <property type="term" value="P:DNA alkylation repair"/>
    <property type="evidence" value="ECO:0007669"/>
    <property type="project" value="InterPro"/>
</dbReference>
<dbReference type="Proteomes" id="UP001147830">
    <property type="component" value="Unassembled WGS sequence"/>
</dbReference>
<comment type="caution">
    <text evidence="10">The sequence shown here is derived from an EMBL/GenBank/DDBJ whole genome shotgun (WGS) entry which is preliminary data.</text>
</comment>
<dbReference type="AlphaFoldDB" id="A0A9X3AE79"/>
<dbReference type="InterPro" id="IPR027450">
    <property type="entry name" value="AlkB-like"/>
</dbReference>
<dbReference type="InterPro" id="IPR032854">
    <property type="entry name" value="ALKBH3"/>
</dbReference>
<dbReference type="Pfam" id="PF13532">
    <property type="entry name" value="2OG-FeII_Oxy_2"/>
    <property type="match status" value="1"/>
</dbReference>
<evidence type="ECO:0000256" key="8">
    <source>
        <dbReference type="ARBA" id="ARBA00023204"/>
    </source>
</evidence>
<dbReference type="GO" id="GO:0016705">
    <property type="term" value="F:oxidoreductase activity, acting on paired donors, with incorporation or reduction of molecular oxygen"/>
    <property type="evidence" value="ECO:0007669"/>
    <property type="project" value="UniProtKB-ARBA"/>
</dbReference>
<gene>
    <name evidence="10" type="ORF">NYR02_02705</name>
</gene>
<accession>A0A9X3AE79</accession>
<evidence type="ECO:0000313" key="11">
    <source>
        <dbReference type="Proteomes" id="UP001147830"/>
    </source>
</evidence>
<evidence type="ECO:0000256" key="3">
    <source>
        <dbReference type="ARBA" id="ARBA00022763"/>
    </source>
</evidence>
<dbReference type="Gene3D" id="2.60.120.590">
    <property type="entry name" value="Alpha-ketoglutarate-dependent dioxygenase AlkB-like"/>
    <property type="match status" value="1"/>
</dbReference>
<dbReference type="SUPFAM" id="SSF51197">
    <property type="entry name" value="Clavaminate synthase-like"/>
    <property type="match status" value="1"/>
</dbReference>
<dbReference type="RefSeq" id="WP_260974858.1">
    <property type="nucleotide sequence ID" value="NZ_JAOANI010000009.1"/>
</dbReference>
<name>A0A9X3AE79_9GAMM</name>
<dbReference type="FunFam" id="2.60.120.590:FF:000004">
    <property type="entry name" value="DNA oxidative demethylase ALKBH2"/>
    <property type="match status" value="1"/>
</dbReference>
<organism evidence="10 11">
    <name type="scientific">Thalassolituus pacificus</name>
    <dbReference type="NCBI Taxonomy" id="2975440"/>
    <lineage>
        <taxon>Bacteria</taxon>
        <taxon>Pseudomonadati</taxon>
        <taxon>Pseudomonadota</taxon>
        <taxon>Gammaproteobacteria</taxon>
        <taxon>Oceanospirillales</taxon>
        <taxon>Oceanospirillaceae</taxon>
        <taxon>Thalassolituus</taxon>
    </lineage>
</organism>
<dbReference type="EMBL" id="JAOANI010000009">
    <property type="protein sequence ID" value="MCT7357932.1"/>
    <property type="molecule type" value="Genomic_DNA"/>
</dbReference>
<keyword evidence="4" id="KW-0460">Magnesium</keyword>
<sequence length="189" mass="21680">MLLDGQLHYYPSLLDPQQADILYQQLLQEIPWQTGHVFIYGREHLIPRLQAWHGDPGISYTYSGKTLRADAWTPTLANLCQQLNQLLGLQLNAVLCNLYRNGNDCMGWHADDEKELGENPQILSISLGAERDFALRRQGSSRQSGTLRLANGSLLDMRPGMQNHWQHSLPKRARIQQSRINLTFRTLYN</sequence>
<keyword evidence="5 10" id="KW-0223">Dioxygenase</keyword>
<dbReference type="InterPro" id="IPR005123">
    <property type="entry name" value="Oxoglu/Fe-dep_dioxygenase_dom"/>
</dbReference>
<feature type="domain" description="Fe2OG dioxygenase" evidence="9">
    <location>
        <begin position="90"/>
        <end position="188"/>
    </location>
</feature>
<dbReference type="GO" id="GO:0140097">
    <property type="term" value="F:catalytic activity, acting on DNA"/>
    <property type="evidence" value="ECO:0007669"/>
    <property type="project" value="UniProtKB-ARBA"/>
</dbReference>
<keyword evidence="7" id="KW-0408">Iron</keyword>
<keyword evidence="8" id="KW-0234">DNA repair</keyword>
<dbReference type="GO" id="GO:0046872">
    <property type="term" value="F:metal ion binding"/>
    <property type="evidence" value="ECO:0007669"/>
    <property type="project" value="UniProtKB-KW"/>
</dbReference>
<reference evidence="10" key="1">
    <citation type="journal article" date="2022" name="Front. Microbiol.">
        <title>Genome-based taxonomic rearrangement of Oceanobacter-related bacteria including the description of Thalassolituus hydrocarbonoclasticus sp. nov. and Thalassolituus pacificus sp. nov. and emended description of the genus Thalassolituus.</title>
        <authorList>
            <person name="Dong C."/>
            <person name="Wei L."/>
            <person name="Wang J."/>
            <person name="Lai Q."/>
            <person name="Huang Z."/>
            <person name="Shao Z."/>
        </authorList>
    </citation>
    <scope>NUCLEOTIDE SEQUENCE</scope>
    <source>
        <strain evidence="10">59MF3M-4</strain>
    </source>
</reference>
<evidence type="ECO:0000256" key="6">
    <source>
        <dbReference type="ARBA" id="ARBA00023002"/>
    </source>
</evidence>
<evidence type="ECO:0000256" key="5">
    <source>
        <dbReference type="ARBA" id="ARBA00022964"/>
    </source>
</evidence>
<dbReference type="GO" id="GO:0032451">
    <property type="term" value="F:demethylase activity"/>
    <property type="evidence" value="ECO:0007669"/>
    <property type="project" value="UniProtKB-ARBA"/>
</dbReference>
<evidence type="ECO:0000256" key="1">
    <source>
        <dbReference type="ARBA" id="ARBA00001954"/>
    </source>
</evidence>
<proteinExistence type="predicted"/>
<evidence type="ECO:0000313" key="10">
    <source>
        <dbReference type="EMBL" id="MCT7357932.1"/>
    </source>
</evidence>
<dbReference type="PANTHER" id="PTHR31212:SF4">
    <property type="entry name" value="ALPHA-KETOGLUTARATE-DEPENDENT DIOXYGENASE ALKB HOMOLOG 3"/>
    <property type="match status" value="1"/>
</dbReference>
<dbReference type="PANTHER" id="PTHR31212">
    <property type="entry name" value="ALPHA-KETOGLUTARATE-DEPENDENT DIOXYGENASE ALKB HOMOLOG 3"/>
    <property type="match status" value="1"/>
</dbReference>
<dbReference type="GO" id="GO:0051213">
    <property type="term" value="F:dioxygenase activity"/>
    <property type="evidence" value="ECO:0007669"/>
    <property type="project" value="UniProtKB-KW"/>
</dbReference>
<keyword evidence="6" id="KW-0560">Oxidoreductase</keyword>
<evidence type="ECO:0000256" key="2">
    <source>
        <dbReference type="ARBA" id="ARBA00022723"/>
    </source>
</evidence>